<dbReference type="OrthoDB" id="10416688at2759"/>
<dbReference type="AlphaFoldDB" id="A0A6A5RMV5"/>
<keyword evidence="3" id="KW-1185">Reference proteome</keyword>
<gene>
    <name evidence="2" type="ORF">M421DRAFT_93072</name>
</gene>
<dbReference type="GeneID" id="54355752"/>
<evidence type="ECO:0000256" key="1">
    <source>
        <dbReference type="SAM" id="MobiDB-lite"/>
    </source>
</evidence>
<proteinExistence type="predicted"/>
<evidence type="ECO:0000313" key="2">
    <source>
        <dbReference type="EMBL" id="KAF1927686.1"/>
    </source>
</evidence>
<feature type="compositionally biased region" description="Polar residues" evidence="1">
    <location>
        <begin position="58"/>
        <end position="74"/>
    </location>
</feature>
<accession>A0A6A5RMV5</accession>
<sequence>MLFSGAFGALVMYSILRSRDEHRRHSHGRQAYEQKPTGHEAIPQSAQHTTAQRGARQQVETCSPESPEQPTSQTPGPPRVAYVPREVIREVVVDCSCKCACKAPEKPDLQRSFWSLDQGTFVAAARDKEAKKIQEKRREEVGVFRVVIGLEHLHSELISREEPDDIAMR</sequence>
<dbReference type="RefSeq" id="XP_033447938.1">
    <property type="nucleotide sequence ID" value="XM_033598085.1"/>
</dbReference>
<dbReference type="EMBL" id="ML978971">
    <property type="protein sequence ID" value="KAF1927686.1"/>
    <property type="molecule type" value="Genomic_DNA"/>
</dbReference>
<name>A0A6A5RMV5_9PLEO</name>
<evidence type="ECO:0000313" key="3">
    <source>
        <dbReference type="Proteomes" id="UP000800082"/>
    </source>
</evidence>
<organism evidence="2 3">
    <name type="scientific">Didymella exigua CBS 183.55</name>
    <dbReference type="NCBI Taxonomy" id="1150837"/>
    <lineage>
        <taxon>Eukaryota</taxon>
        <taxon>Fungi</taxon>
        <taxon>Dikarya</taxon>
        <taxon>Ascomycota</taxon>
        <taxon>Pezizomycotina</taxon>
        <taxon>Dothideomycetes</taxon>
        <taxon>Pleosporomycetidae</taxon>
        <taxon>Pleosporales</taxon>
        <taxon>Pleosporineae</taxon>
        <taxon>Didymellaceae</taxon>
        <taxon>Didymella</taxon>
    </lineage>
</organism>
<protein>
    <submittedName>
        <fullName evidence="2">Uncharacterized protein</fullName>
    </submittedName>
</protein>
<reference evidence="2" key="1">
    <citation type="journal article" date="2020" name="Stud. Mycol.">
        <title>101 Dothideomycetes genomes: a test case for predicting lifestyles and emergence of pathogens.</title>
        <authorList>
            <person name="Haridas S."/>
            <person name="Albert R."/>
            <person name="Binder M."/>
            <person name="Bloem J."/>
            <person name="Labutti K."/>
            <person name="Salamov A."/>
            <person name="Andreopoulos B."/>
            <person name="Baker S."/>
            <person name="Barry K."/>
            <person name="Bills G."/>
            <person name="Bluhm B."/>
            <person name="Cannon C."/>
            <person name="Castanera R."/>
            <person name="Culley D."/>
            <person name="Daum C."/>
            <person name="Ezra D."/>
            <person name="Gonzalez J."/>
            <person name="Henrissat B."/>
            <person name="Kuo A."/>
            <person name="Liang C."/>
            <person name="Lipzen A."/>
            <person name="Lutzoni F."/>
            <person name="Magnuson J."/>
            <person name="Mondo S."/>
            <person name="Nolan M."/>
            <person name="Ohm R."/>
            <person name="Pangilinan J."/>
            <person name="Park H.-J."/>
            <person name="Ramirez L."/>
            <person name="Alfaro M."/>
            <person name="Sun H."/>
            <person name="Tritt A."/>
            <person name="Yoshinaga Y."/>
            <person name="Zwiers L.-H."/>
            <person name="Turgeon B."/>
            <person name="Goodwin S."/>
            <person name="Spatafora J."/>
            <person name="Crous P."/>
            <person name="Grigoriev I."/>
        </authorList>
    </citation>
    <scope>NUCLEOTIDE SEQUENCE</scope>
    <source>
        <strain evidence="2">CBS 183.55</strain>
    </source>
</reference>
<dbReference type="Proteomes" id="UP000800082">
    <property type="component" value="Unassembled WGS sequence"/>
</dbReference>
<feature type="region of interest" description="Disordered" evidence="1">
    <location>
        <begin position="20"/>
        <end position="79"/>
    </location>
</feature>